<dbReference type="InterPro" id="IPR050469">
    <property type="entry name" value="Diguanylate_Cyclase"/>
</dbReference>
<evidence type="ECO:0000313" key="5">
    <source>
        <dbReference type="EMBL" id="KMO31445.1"/>
    </source>
</evidence>
<sequence>MQIDLPTLYDLIVGTLLVAAGMTLWERQAHSRHARTLGLWATSYGVMAAASLVTMHRNHFPEASGLALASLLFVLGYGLMLHGVTLLDGRGSLRVTAAGLAAVAALWIAGGTGAAPVLWNHVGSIPVALVCGLTVRAVLRSRTLRGLRARAMVIAVAAGHGLFYLARAVLTPLATAAWGPDILTAVAKVTMYEGVLYSMAMPMGLLALVREEAQSRLLVAARTDYLTGLLNRHGFFEEGPRILSARRPDRPVSLLAFDLDHFKAINDRHGHAAGDAVLRVFAETARHAAGPDALVARLGGEEFVALLPGLDAAAARRVGESLARRFTEAALHHDGPGIAATVSIGLATARAECGDLPALLSAADCALYRAKAGGRNRLEVAAAA</sequence>
<evidence type="ECO:0000313" key="6">
    <source>
        <dbReference type="Proteomes" id="UP000035929"/>
    </source>
</evidence>
<organism evidence="5 6">
    <name type="scientific">Methylobacterium aquaticum</name>
    <dbReference type="NCBI Taxonomy" id="270351"/>
    <lineage>
        <taxon>Bacteria</taxon>
        <taxon>Pseudomonadati</taxon>
        <taxon>Pseudomonadota</taxon>
        <taxon>Alphaproteobacteria</taxon>
        <taxon>Hyphomicrobiales</taxon>
        <taxon>Methylobacteriaceae</taxon>
        <taxon>Methylobacterium</taxon>
    </lineage>
</organism>
<dbReference type="GO" id="GO:0005886">
    <property type="term" value="C:plasma membrane"/>
    <property type="evidence" value="ECO:0007669"/>
    <property type="project" value="TreeGrafter"/>
</dbReference>
<dbReference type="EMBL" id="LABX01000155">
    <property type="protein sequence ID" value="KMO31445.1"/>
    <property type="molecule type" value="Genomic_DNA"/>
</dbReference>
<dbReference type="Gene3D" id="3.30.70.270">
    <property type="match status" value="1"/>
</dbReference>
<feature type="transmembrane region" description="Helical" evidence="3">
    <location>
        <begin position="190"/>
        <end position="209"/>
    </location>
</feature>
<dbReference type="CDD" id="cd01949">
    <property type="entry name" value="GGDEF"/>
    <property type="match status" value="1"/>
</dbReference>
<dbReference type="InterPro" id="IPR029787">
    <property type="entry name" value="Nucleotide_cyclase"/>
</dbReference>
<comment type="caution">
    <text evidence="5">The sequence shown here is derived from an EMBL/GenBank/DDBJ whole genome shotgun (WGS) entry which is preliminary data.</text>
</comment>
<dbReference type="Proteomes" id="UP000035929">
    <property type="component" value="Unassembled WGS sequence"/>
</dbReference>
<dbReference type="InterPro" id="IPR000160">
    <property type="entry name" value="GGDEF_dom"/>
</dbReference>
<comment type="catalytic activity">
    <reaction evidence="2">
        <text>2 GTP = 3',3'-c-di-GMP + 2 diphosphate</text>
        <dbReference type="Rhea" id="RHEA:24898"/>
        <dbReference type="ChEBI" id="CHEBI:33019"/>
        <dbReference type="ChEBI" id="CHEBI:37565"/>
        <dbReference type="ChEBI" id="CHEBI:58805"/>
        <dbReference type="EC" id="2.7.7.65"/>
    </reaction>
</comment>
<proteinExistence type="predicted"/>
<feature type="transmembrane region" description="Helical" evidence="3">
    <location>
        <begin position="63"/>
        <end position="81"/>
    </location>
</feature>
<feature type="transmembrane region" description="Helical" evidence="3">
    <location>
        <begin position="118"/>
        <end position="139"/>
    </location>
</feature>
<accession>A0A0J6S891</accession>
<feature type="domain" description="GGDEF" evidence="4">
    <location>
        <begin position="250"/>
        <end position="383"/>
    </location>
</feature>
<dbReference type="GO" id="GO:1902201">
    <property type="term" value="P:negative regulation of bacterial-type flagellum-dependent cell motility"/>
    <property type="evidence" value="ECO:0007669"/>
    <property type="project" value="TreeGrafter"/>
</dbReference>
<protein>
    <recommendedName>
        <fullName evidence="1">diguanylate cyclase</fullName>
        <ecNumber evidence="1">2.7.7.65</ecNumber>
    </recommendedName>
</protein>
<evidence type="ECO:0000259" key="4">
    <source>
        <dbReference type="PROSITE" id="PS50887"/>
    </source>
</evidence>
<evidence type="ECO:0000256" key="2">
    <source>
        <dbReference type="ARBA" id="ARBA00034247"/>
    </source>
</evidence>
<dbReference type="PROSITE" id="PS50887">
    <property type="entry name" value="GGDEF"/>
    <property type="match status" value="1"/>
</dbReference>
<feature type="transmembrane region" description="Helical" evidence="3">
    <location>
        <begin position="37"/>
        <end position="57"/>
    </location>
</feature>
<dbReference type="RefSeq" id="WP_048465504.1">
    <property type="nucleotide sequence ID" value="NZ_LABX01000155.1"/>
</dbReference>
<keyword evidence="3" id="KW-0472">Membrane</keyword>
<dbReference type="FunFam" id="3.30.70.270:FF:000001">
    <property type="entry name" value="Diguanylate cyclase domain protein"/>
    <property type="match status" value="1"/>
</dbReference>
<keyword evidence="3" id="KW-1133">Transmembrane helix</keyword>
<feature type="transmembrane region" description="Helical" evidence="3">
    <location>
        <begin position="6"/>
        <end position="25"/>
    </location>
</feature>
<dbReference type="GO" id="GO:0052621">
    <property type="term" value="F:diguanylate cyclase activity"/>
    <property type="evidence" value="ECO:0007669"/>
    <property type="project" value="UniProtKB-EC"/>
</dbReference>
<dbReference type="OrthoDB" id="9812260at2"/>
<evidence type="ECO:0000256" key="3">
    <source>
        <dbReference type="SAM" id="Phobius"/>
    </source>
</evidence>
<dbReference type="GO" id="GO:0043709">
    <property type="term" value="P:cell adhesion involved in single-species biofilm formation"/>
    <property type="evidence" value="ECO:0007669"/>
    <property type="project" value="TreeGrafter"/>
</dbReference>
<dbReference type="PANTHER" id="PTHR45138">
    <property type="entry name" value="REGULATORY COMPONENTS OF SENSORY TRANSDUCTION SYSTEM"/>
    <property type="match status" value="1"/>
</dbReference>
<dbReference type="PATRIC" id="fig|270351.6.peg.1668"/>
<dbReference type="PANTHER" id="PTHR45138:SF9">
    <property type="entry name" value="DIGUANYLATE CYCLASE DGCM-RELATED"/>
    <property type="match status" value="1"/>
</dbReference>
<dbReference type="EC" id="2.7.7.65" evidence="1"/>
<reference evidence="5 6" key="1">
    <citation type="submission" date="2015-03" db="EMBL/GenBank/DDBJ databases">
        <title>Genome sequencing of Methylobacterium aquaticum DSM16371 type strain.</title>
        <authorList>
            <person name="Chaudhry V."/>
            <person name="Patil P.B."/>
        </authorList>
    </citation>
    <scope>NUCLEOTIDE SEQUENCE [LARGE SCALE GENOMIC DNA]</scope>
    <source>
        <strain evidence="5 6">DSM 16371</strain>
    </source>
</reference>
<gene>
    <name evidence="5" type="ORF">VP06_19860</name>
</gene>
<dbReference type="SMART" id="SM00267">
    <property type="entry name" value="GGDEF"/>
    <property type="match status" value="1"/>
</dbReference>
<dbReference type="NCBIfam" id="TIGR00254">
    <property type="entry name" value="GGDEF"/>
    <property type="match status" value="1"/>
</dbReference>
<dbReference type="AlphaFoldDB" id="A0A0J6S891"/>
<name>A0A0J6S891_9HYPH</name>
<keyword evidence="3" id="KW-0812">Transmembrane</keyword>
<evidence type="ECO:0000256" key="1">
    <source>
        <dbReference type="ARBA" id="ARBA00012528"/>
    </source>
</evidence>
<feature type="transmembrane region" description="Helical" evidence="3">
    <location>
        <begin position="93"/>
        <end position="112"/>
    </location>
</feature>
<dbReference type="Pfam" id="PF00990">
    <property type="entry name" value="GGDEF"/>
    <property type="match status" value="1"/>
</dbReference>
<dbReference type="SUPFAM" id="SSF55073">
    <property type="entry name" value="Nucleotide cyclase"/>
    <property type="match status" value="1"/>
</dbReference>
<dbReference type="InterPro" id="IPR043128">
    <property type="entry name" value="Rev_trsase/Diguanyl_cyclase"/>
</dbReference>
<feature type="transmembrane region" description="Helical" evidence="3">
    <location>
        <begin position="151"/>
        <end position="170"/>
    </location>
</feature>